<feature type="region of interest" description="Disordered" evidence="1">
    <location>
        <begin position="985"/>
        <end position="1060"/>
    </location>
</feature>
<feature type="compositionally biased region" description="Acidic residues" evidence="1">
    <location>
        <begin position="1237"/>
        <end position="1250"/>
    </location>
</feature>
<dbReference type="STRING" id="1169540.A0A0G4EFH5"/>
<dbReference type="GO" id="GO:0006260">
    <property type="term" value="P:DNA replication"/>
    <property type="evidence" value="ECO:0007669"/>
    <property type="project" value="InterPro"/>
</dbReference>
<feature type="compositionally biased region" description="Basic and acidic residues" evidence="1">
    <location>
        <begin position="1072"/>
        <end position="1083"/>
    </location>
</feature>
<feature type="compositionally biased region" description="Low complexity" evidence="1">
    <location>
        <begin position="1308"/>
        <end position="1318"/>
    </location>
</feature>
<feature type="compositionally biased region" description="Basic residues" evidence="1">
    <location>
        <begin position="1093"/>
        <end position="1121"/>
    </location>
</feature>
<dbReference type="GO" id="GO:0003688">
    <property type="term" value="F:DNA replication origin binding"/>
    <property type="evidence" value="ECO:0007669"/>
    <property type="project" value="TreeGrafter"/>
</dbReference>
<dbReference type="InterPro" id="IPR007220">
    <property type="entry name" value="ORC2"/>
</dbReference>
<sequence>MDSTVMFADAHRPYAVARGQAGGTFADAQTCLSAPFANRLGVRFYPHVSGTLGDGRRDNRPAYLRQSAEFFLRQVEDSVDKAMGPVARDVSGLIAGIGQECGVGGLPVVPLLCGPSEIDQANLMRLLASELAARLPDCHIVDISDTDGGLSALLKRLPCGTDTHTHSTDAHDAHQDDQHTPAAPAAPQRERRKSTARASFVSKGAELAREEQAERRRKKRTQVDSEDEEGEGEAIADLIDDNGESRLANWYREEADKKGRRFSIVVVARDVAAISMSLLKSIGSVRQEHGISLFVVFGVGAGCLELHIPPMCCEMEAAGLPICVHPYQLLDVAELIRTSVLPALVLGPSLLPFPLSPHHVTEIRQDIEMGSITLWQFCRRVCHLIVEFYQSPSSAVVRPEGGDDTTADDTAGEGEGWDTWGAGPEEMAKKKIAAFPAPPQSAAAAAAAAAPASAALSTGPSFPGDAGKAFDATRSVVAFYEGAAKRLAKQQVAHLQGLAAAALSRMNRNHVKGLPEGREAARGYYTRLLKAIKDNAIKDNADDGSVARLMAWLRSARERHVLGLKLYHLAAVAFSNQGVSTSDGASHLDLDRQEVTGIMAATAPRQPDEPQQPTGMSPILPHAPIRSPIADLSHHVDTNMTRSFITAGTQKGSRVPSFLDQARRLLRREMPALTQRQRDARGMQQQGGVGGVADKDEAVVVESIQWLIELLEALRGAYALGKGGASSSGARQGDSKASLPAGLRQHQQAVRAYVDSKKLSNFEQRIKAAQAKVAANRPSGPDRDAQLREYVAFWLHETLLALLSPLVWARPLCDRFPLHSGASHGLDAHQPAVSTQIAMAQVAKGRQMRLPDLTVMYRLYEKNPGLNMQLQDWFVAFAETIVQHETPLSLSLVSLQARFAVCVVSLSRMGVVSMPAHHLARAAGCRGLDDEEDGEEDKGGVATKLPKMLFGKVWYTDEMEKQDKNDKMQQKRRASMPAYLPAAAAAGLFGGGPPRRRNRASQIRANQTSNDNKDDNGEPRTPDRPAPPDRASQDGPHSPSPHRNRNLSIARHQNSQLKSRMSFRLERLESNHRFRFDDDRMETPPHSPPRPKGQAKPKGRPKAKAKPKGRPKAKGKARGRSGAKEVAARRGGSGRGAGASGGGPGEDRRREEQDEPADVDVCPSPQPSRKGPKSPPRDDAGQQQKAKDHSARSSDEPLGGNRGRLKRRKTQKLVGPSVPLASQPAPVAMPPVGPQPGEDDGDMFAIEEEEEQRRPPAAARRSSKPPSGHRSDDMVPAPALNRERRRSIAPGRQMGEDDEAPPKPPRASPAAAAAAAPAYRRQNDRTAAAAAAGGGMGEAAGASRIGAWPVDGGGGGCGGGGEEEAVFEAVSLDCVGANIYSKDRLSCKQSRALASGNVGALDRIAAGTGRGGAADSGRGLADMVIAMQEGEGAAGGNVGKGGRGYGPGIKNRWDHWRHLLLSGFSLCFYGFGSKKKLLREFVQQGLAPREGNCFVEVCGYDSRLLVSPAATSPEPLRAPLERMLRDSAQRTFIIPQPEEETSEGRRDEVREAHRVLQRHHTNLTHSHHTSNNADDMATVVEEFLCCVRGSRQPTVLLVHGLDSTPLTDPQTRQYLTQLAKEPKLLFVASVDRVDFPFLFAPSDLQAYNFYYTQAHTGLQYLCEVAGSLGDTEPSWWRKMRPVQRKKARAVRLSAPAKGQGGGRRRASRNSDNDHGNDGQGVDMDIDD</sequence>
<dbReference type="Proteomes" id="UP000041254">
    <property type="component" value="Unassembled WGS sequence"/>
</dbReference>
<proteinExistence type="predicted"/>
<feature type="region of interest" description="Disordered" evidence="1">
    <location>
        <begin position="1680"/>
        <end position="1727"/>
    </location>
</feature>
<evidence type="ECO:0000256" key="1">
    <source>
        <dbReference type="SAM" id="MobiDB-lite"/>
    </source>
</evidence>
<protein>
    <recommendedName>
        <fullName evidence="2">Origin recognition complex subunit 2 RecA-like domain-containing protein</fullName>
    </recommendedName>
</protein>
<feature type="compositionally biased region" description="Basic and acidic residues" evidence="1">
    <location>
        <begin position="1175"/>
        <end position="1195"/>
    </location>
</feature>
<gene>
    <name evidence="3" type="ORF">Vbra_11680</name>
</gene>
<name>A0A0G4EFH5_VITBC</name>
<feature type="compositionally biased region" description="Basic and acidic residues" evidence="1">
    <location>
        <begin position="163"/>
        <end position="179"/>
    </location>
</feature>
<evidence type="ECO:0000259" key="2">
    <source>
        <dbReference type="Pfam" id="PF04084"/>
    </source>
</evidence>
<feature type="compositionally biased region" description="Gly residues" evidence="1">
    <location>
        <begin position="1131"/>
        <end position="1144"/>
    </location>
</feature>
<feature type="region of interest" description="Disordered" evidence="1">
    <location>
        <begin position="163"/>
        <end position="235"/>
    </location>
</feature>
<keyword evidence="4" id="KW-1185">Reference proteome</keyword>
<dbReference type="OrthoDB" id="346673at2759"/>
<dbReference type="GO" id="GO:0005664">
    <property type="term" value="C:nuclear origin of replication recognition complex"/>
    <property type="evidence" value="ECO:0007669"/>
    <property type="project" value="TreeGrafter"/>
</dbReference>
<reference evidence="3 4" key="1">
    <citation type="submission" date="2014-11" db="EMBL/GenBank/DDBJ databases">
        <authorList>
            <person name="Zhu J."/>
            <person name="Qi W."/>
            <person name="Song R."/>
        </authorList>
    </citation>
    <scope>NUCLEOTIDE SEQUENCE [LARGE SCALE GENOMIC DNA]</scope>
</reference>
<feature type="compositionally biased region" description="Acidic residues" evidence="1">
    <location>
        <begin position="402"/>
        <end position="416"/>
    </location>
</feature>
<accession>A0A0G4EFH5</accession>
<dbReference type="InterPro" id="IPR056772">
    <property type="entry name" value="RecA-like_ORC2"/>
</dbReference>
<dbReference type="InParanoid" id="A0A0G4EFH5"/>
<organism evidence="3 4">
    <name type="scientific">Vitrella brassicaformis (strain CCMP3155)</name>
    <dbReference type="NCBI Taxonomy" id="1169540"/>
    <lineage>
        <taxon>Eukaryota</taxon>
        <taxon>Sar</taxon>
        <taxon>Alveolata</taxon>
        <taxon>Colpodellida</taxon>
        <taxon>Vitrellaceae</taxon>
        <taxon>Vitrella</taxon>
    </lineage>
</organism>
<feature type="domain" description="Origin recognition complex subunit 2 RecA-like" evidence="2">
    <location>
        <begin position="1451"/>
        <end position="1653"/>
    </location>
</feature>
<feature type="compositionally biased region" description="Basic and acidic residues" evidence="1">
    <location>
        <begin position="1011"/>
        <end position="1027"/>
    </location>
</feature>
<dbReference type="PANTHER" id="PTHR14052:SF0">
    <property type="entry name" value="ORIGIN RECOGNITION COMPLEX SUBUNIT 2"/>
    <property type="match status" value="1"/>
</dbReference>
<feature type="compositionally biased region" description="Low complexity" evidence="1">
    <location>
        <begin position="1255"/>
        <end position="1266"/>
    </location>
</feature>
<feature type="compositionally biased region" description="Polar residues" evidence="1">
    <location>
        <begin position="1001"/>
        <end position="1010"/>
    </location>
</feature>
<dbReference type="EMBL" id="CDMY01000226">
    <property type="protein sequence ID" value="CEL94746.1"/>
    <property type="molecule type" value="Genomic_DNA"/>
</dbReference>
<evidence type="ECO:0000313" key="4">
    <source>
        <dbReference type="Proteomes" id="UP000041254"/>
    </source>
</evidence>
<feature type="compositionally biased region" description="Basic residues" evidence="1">
    <location>
        <begin position="1680"/>
        <end position="1689"/>
    </location>
</feature>
<dbReference type="PANTHER" id="PTHR14052">
    <property type="entry name" value="ORIGIN RECOGNITION COMPLEX SUBUNIT 2"/>
    <property type="match status" value="1"/>
</dbReference>
<feature type="region of interest" description="Disordered" evidence="1">
    <location>
        <begin position="397"/>
        <end position="416"/>
    </location>
</feature>
<feature type="compositionally biased region" description="Acidic residues" evidence="1">
    <location>
        <begin position="224"/>
        <end position="235"/>
    </location>
</feature>
<dbReference type="Pfam" id="PF04084">
    <property type="entry name" value="RecA-like_ORC2"/>
    <property type="match status" value="1"/>
</dbReference>
<dbReference type="VEuPathDB" id="CryptoDB:Vbra_11680"/>
<evidence type="ECO:0000313" key="3">
    <source>
        <dbReference type="EMBL" id="CEL94746.1"/>
    </source>
</evidence>
<feature type="region of interest" description="Disordered" evidence="1">
    <location>
        <begin position="1072"/>
        <end position="1322"/>
    </location>
</feature>